<dbReference type="Pfam" id="PF05175">
    <property type="entry name" value="MTS"/>
    <property type="match status" value="1"/>
</dbReference>
<keyword evidence="3" id="KW-0808">Transferase</keyword>
<keyword evidence="4" id="KW-0949">S-adenosyl-L-methionine</keyword>
<feature type="domain" description="Methyltransferase small" evidence="5">
    <location>
        <begin position="123"/>
        <end position="249"/>
    </location>
</feature>
<dbReference type="InterPro" id="IPR007848">
    <property type="entry name" value="Small_mtfrase_dom"/>
</dbReference>
<dbReference type="GO" id="GO:0035657">
    <property type="term" value="C:eRF1 methyltransferase complex"/>
    <property type="evidence" value="ECO:0007669"/>
    <property type="project" value="TreeGrafter"/>
</dbReference>
<dbReference type="EMBL" id="BSTX01000001">
    <property type="protein sequence ID" value="GLZ76208.1"/>
    <property type="molecule type" value="Genomic_DNA"/>
</dbReference>
<reference evidence="8" key="1">
    <citation type="submission" date="2023-03" db="EMBL/GenBank/DDBJ databases">
        <title>Actinorhabdospora filicis NBRC 111898.</title>
        <authorList>
            <person name="Ichikawa N."/>
            <person name="Sato H."/>
            <person name="Tonouchi N."/>
        </authorList>
    </citation>
    <scope>NUCLEOTIDE SEQUENCE</scope>
    <source>
        <strain evidence="8">NBRC 111898</strain>
    </source>
</reference>
<evidence type="ECO:0000259" key="7">
    <source>
        <dbReference type="Pfam" id="PF25004"/>
    </source>
</evidence>
<proteinExistence type="inferred from homology"/>
<keyword evidence="9" id="KW-1185">Reference proteome</keyword>
<dbReference type="InterPro" id="IPR029063">
    <property type="entry name" value="SAM-dependent_MTases_sf"/>
</dbReference>
<feature type="domain" description="DUF7059" evidence="6">
    <location>
        <begin position="15"/>
        <end position="77"/>
    </location>
</feature>
<evidence type="ECO:0000313" key="9">
    <source>
        <dbReference type="Proteomes" id="UP001165079"/>
    </source>
</evidence>
<dbReference type="PANTHER" id="PTHR45875:SF1">
    <property type="entry name" value="METHYLTRANSFERASE N6AMT1"/>
    <property type="match status" value="1"/>
</dbReference>
<comment type="similarity">
    <text evidence="1">Belongs to the eukaryotic/archaeal PrmC-related family.</text>
</comment>
<evidence type="ECO:0000256" key="3">
    <source>
        <dbReference type="ARBA" id="ARBA00022679"/>
    </source>
</evidence>
<sequence>MQIDIDRLRDHLDSTGYTPEGVSARVGTAAVAASARGDHRATLAATEGLDPLDALIRLFTVGVAVPVASIDAAVRPLVDAEGRAAVSLEFYEDFRVLSDLPAAPGRDLDGEHVLGVGGASATLAASTLREPVGSALDVGTGCGVQALRLAGHAARVTATDLSPRALEYAAMNARLNGQDWELLEGDMLAPVAGRRFDLVVSNPPFVVGAGESAFTYRDSGRAGDGVCAELAAAAPKLLNPGGTMQFLANWLHVRGQDWRERVSGWFAGTGCDLWVVQREVTDPLDYVRVWQRDASVHDPAALAAWLDWFEANEVEAVGFGMVTARLSGREEPVVECEDVRHAVDGPWSARVAERLGRFDYLAGLDAAGLLDAHLRLAPGVELRQEAELGEEGWEVGRQLLAQTTGMRYAEEIDPLLVSFLGGCTGHAPVRTIVRLLASAHEAPEPLLAASLSPVIRHFIQRGFLLPSGA</sequence>
<dbReference type="AlphaFoldDB" id="A0A9W6W7R8"/>
<comment type="caution">
    <text evidence="8">The sequence shown here is derived from an EMBL/GenBank/DDBJ whole genome shotgun (WGS) entry which is preliminary data.</text>
</comment>
<dbReference type="PANTHER" id="PTHR45875">
    <property type="entry name" value="METHYLTRANSFERASE N6AMT1"/>
    <property type="match status" value="1"/>
</dbReference>
<organism evidence="8 9">
    <name type="scientific">Actinorhabdospora filicis</name>
    <dbReference type="NCBI Taxonomy" id="1785913"/>
    <lineage>
        <taxon>Bacteria</taxon>
        <taxon>Bacillati</taxon>
        <taxon>Actinomycetota</taxon>
        <taxon>Actinomycetes</taxon>
        <taxon>Micromonosporales</taxon>
        <taxon>Micromonosporaceae</taxon>
        <taxon>Actinorhabdospora</taxon>
    </lineage>
</organism>
<feature type="domain" description="DUF7782" evidence="7">
    <location>
        <begin position="355"/>
        <end position="466"/>
    </location>
</feature>
<evidence type="ECO:0000256" key="4">
    <source>
        <dbReference type="ARBA" id="ARBA00022691"/>
    </source>
</evidence>
<keyword evidence="2 8" id="KW-0489">Methyltransferase</keyword>
<dbReference type="Pfam" id="PF25004">
    <property type="entry name" value="DUF7782"/>
    <property type="match status" value="1"/>
</dbReference>
<dbReference type="GO" id="GO:0003676">
    <property type="term" value="F:nucleic acid binding"/>
    <property type="evidence" value="ECO:0007669"/>
    <property type="project" value="InterPro"/>
</dbReference>
<accession>A0A9W6W7R8</accession>
<evidence type="ECO:0000259" key="6">
    <source>
        <dbReference type="Pfam" id="PF23186"/>
    </source>
</evidence>
<dbReference type="Proteomes" id="UP001165079">
    <property type="component" value="Unassembled WGS sequence"/>
</dbReference>
<dbReference type="InterPro" id="IPR055487">
    <property type="entry name" value="DUF7059"/>
</dbReference>
<dbReference type="GO" id="GO:0008276">
    <property type="term" value="F:protein methyltransferase activity"/>
    <property type="evidence" value="ECO:0007669"/>
    <property type="project" value="TreeGrafter"/>
</dbReference>
<dbReference type="GO" id="GO:0008170">
    <property type="term" value="F:N-methyltransferase activity"/>
    <property type="evidence" value="ECO:0007669"/>
    <property type="project" value="UniProtKB-ARBA"/>
</dbReference>
<dbReference type="RefSeq" id="WP_285661392.1">
    <property type="nucleotide sequence ID" value="NZ_BSTX01000001.1"/>
</dbReference>
<dbReference type="PROSITE" id="PS00092">
    <property type="entry name" value="N6_MTASE"/>
    <property type="match status" value="1"/>
</dbReference>
<name>A0A9W6W7R8_9ACTN</name>
<dbReference type="SUPFAM" id="SSF53335">
    <property type="entry name" value="S-adenosyl-L-methionine-dependent methyltransferases"/>
    <property type="match status" value="1"/>
</dbReference>
<dbReference type="GO" id="GO:0032259">
    <property type="term" value="P:methylation"/>
    <property type="evidence" value="ECO:0007669"/>
    <property type="project" value="UniProtKB-KW"/>
</dbReference>
<dbReference type="InterPro" id="IPR056684">
    <property type="entry name" value="DUF7782"/>
</dbReference>
<dbReference type="InterPro" id="IPR002052">
    <property type="entry name" value="DNA_methylase_N6_adenine_CS"/>
</dbReference>
<evidence type="ECO:0000313" key="8">
    <source>
        <dbReference type="EMBL" id="GLZ76208.1"/>
    </source>
</evidence>
<dbReference type="GO" id="GO:0008757">
    <property type="term" value="F:S-adenosylmethionine-dependent methyltransferase activity"/>
    <property type="evidence" value="ECO:0007669"/>
    <property type="project" value="TreeGrafter"/>
</dbReference>
<evidence type="ECO:0000256" key="2">
    <source>
        <dbReference type="ARBA" id="ARBA00022603"/>
    </source>
</evidence>
<dbReference type="Pfam" id="PF23186">
    <property type="entry name" value="DUF7059"/>
    <property type="match status" value="1"/>
</dbReference>
<dbReference type="CDD" id="cd02440">
    <property type="entry name" value="AdoMet_MTases"/>
    <property type="match status" value="1"/>
</dbReference>
<evidence type="ECO:0000256" key="1">
    <source>
        <dbReference type="ARBA" id="ARBA00006149"/>
    </source>
</evidence>
<dbReference type="InterPro" id="IPR052190">
    <property type="entry name" value="Euk-Arch_PrmC-MTase"/>
</dbReference>
<dbReference type="Gene3D" id="3.40.50.150">
    <property type="entry name" value="Vaccinia Virus protein VP39"/>
    <property type="match status" value="1"/>
</dbReference>
<protein>
    <submittedName>
        <fullName evidence="8">SAM-dependent methyltransferase</fullName>
    </submittedName>
</protein>
<evidence type="ECO:0000259" key="5">
    <source>
        <dbReference type="Pfam" id="PF05175"/>
    </source>
</evidence>
<gene>
    <name evidence="8" type="ORF">Afil01_10150</name>
</gene>